<feature type="compositionally biased region" description="Basic and acidic residues" evidence="1">
    <location>
        <begin position="116"/>
        <end position="141"/>
    </location>
</feature>
<feature type="compositionally biased region" description="Gly residues" evidence="1">
    <location>
        <begin position="53"/>
        <end position="71"/>
    </location>
</feature>
<reference evidence="2" key="1">
    <citation type="journal article" date="2020" name="Stud. Mycol.">
        <title>101 Dothideomycetes genomes: a test case for predicting lifestyles and emergence of pathogens.</title>
        <authorList>
            <person name="Haridas S."/>
            <person name="Albert R."/>
            <person name="Binder M."/>
            <person name="Bloem J."/>
            <person name="Labutti K."/>
            <person name="Salamov A."/>
            <person name="Andreopoulos B."/>
            <person name="Baker S."/>
            <person name="Barry K."/>
            <person name="Bills G."/>
            <person name="Bluhm B."/>
            <person name="Cannon C."/>
            <person name="Castanera R."/>
            <person name="Culley D."/>
            <person name="Daum C."/>
            <person name="Ezra D."/>
            <person name="Gonzalez J."/>
            <person name="Henrissat B."/>
            <person name="Kuo A."/>
            <person name="Liang C."/>
            <person name="Lipzen A."/>
            <person name="Lutzoni F."/>
            <person name="Magnuson J."/>
            <person name="Mondo S."/>
            <person name="Nolan M."/>
            <person name="Ohm R."/>
            <person name="Pangilinan J."/>
            <person name="Park H.-J."/>
            <person name="Ramirez L."/>
            <person name="Alfaro M."/>
            <person name="Sun H."/>
            <person name="Tritt A."/>
            <person name="Yoshinaga Y."/>
            <person name="Zwiers L.-H."/>
            <person name="Turgeon B."/>
            <person name="Goodwin S."/>
            <person name="Spatafora J."/>
            <person name="Crous P."/>
            <person name="Grigoriev I."/>
        </authorList>
    </citation>
    <scope>NUCLEOTIDE SEQUENCE</scope>
    <source>
        <strain evidence="2">CBS 473.64</strain>
    </source>
</reference>
<name>A0A6A6RXW5_9PLEO</name>
<keyword evidence="3" id="KW-1185">Reference proteome</keyword>
<evidence type="ECO:0000313" key="3">
    <source>
        <dbReference type="Proteomes" id="UP000799753"/>
    </source>
</evidence>
<proteinExistence type="predicted"/>
<evidence type="ECO:0000256" key="1">
    <source>
        <dbReference type="SAM" id="MobiDB-lite"/>
    </source>
</evidence>
<protein>
    <submittedName>
        <fullName evidence="2">Uncharacterized protein</fullName>
    </submittedName>
</protein>
<sequence length="241" mass="24595">MTLEPNSHPHTLIIFNGKRATKCRALTNRLQESGEGTGNGEEREAGLASRTGEFGGRRWGGSGGTGRGSSRGRGVERDGSVAGGVDGGHGLGGRDNRSVAGGNGAAGDSAAGNNRDVGRGGDRLGDGARAVRDGDGSRLADGDGAGRANGDGGGTLQFVLVDMFPKRKVSSRVTYIADGGVVLVVHGLVDGGAVVGGNSVGTDGGHEGSEDGEGLHFDCWGWYIKYVGIKTWSSWKRVEMV</sequence>
<organism evidence="2 3">
    <name type="scientific">Massarina eburnea CBS 473.64</name>
    <dbReference type="NCBI Taxonomy" id="1395130"/>
    <lineage>
        <taxon>Eukaryota</taxon>
        <taxon>Fungi</taxon>
        <taxon>Dikarya</taxon>
        <taxon>Ascomycota</taxon>
        <taxon>Pezizomycotina</taxon>
        <taxon>Dothideomycetes</taxon>
        <taxon>Pleosporomycetidae</taxon>
        <taxon>Pleosporales</taxon>
        <taxon>Massarineae</taxon>
        <taxon>Massarinaceae</taxon>
        <taxon>Massarina</taxon>
    </lineage>
</organism>
<feature type="compositionally biased region" description="Low complexity" evidence="1">
    <location>
        <begin position="106"/>
        <end position="115"/>
    </location>
</feature>
<dbReference type="AlphaFoldDB" id="A0A6A6RXW5"/>
<dbReference type="EMBL" id="MU006785">
    <property type="protein sequence ID" value="KAF2639967.1"/>
    <property type="molecule type" value="Genomic_DNA"/>
</dbReference>
<accession>A0A6A6RXW5</accession>
<feature type="compositionally biased region" description="Gly residues" evidence="1">
    <location>
        <begin position="81"/>
        <end position="91"/>
    </location>
</feature>
<evidence type="ECO:0000313" key="2">
    <source>
        <dbReference type="EMBL" id="KAF2639967.1"/>
    </source>
</evidence>
<gene>
    <name evidence="2" type="ORF">P280DRAFT_23553</name>
</gene>
<feature type="region of interest" description="Disordered" evidence="1">
    <location>
        <begin position="29"/>
        <end position="148"/>
    </location>
</feature>
<dbReference type="Proteomes" id="UP000799753">
    <property type="component" value="Unassembled WGS sequence"/>
</dbReference>